<dbReference type="AlphaFoldDB" id="A0A9P7VSD2"/>
<keyword evidence="2" id="KW-1185">Reference proteome</keyword>
<protein>
    <submittedName>
        <fullName evidence="1">Uncharacterized protein</fullName>
    </submittedName>
</protein>
<comment type="caution">
    <text evidence="1">The sequence shown here is derived from an EMBL/GenBank/DDBJ whole genome shotgun (WGS) entry which is preliminary data.</text>
</comment>
<organism evidence="1 2">
    <name type="scientific">Guyanagaster necrorhizus</name>
    <dbReference type="NCBI Taxonomy" id="856835"/>
    <lineage>
        <taxon>Eukaryota</taxon>
        <taxon>Fungi</taxon>
        <taxon>Dikarya</taxon>
        <taxon>Basidiomycota</taxon>
        <taxon>Agaricomycotina</taxon>
        <taxon>Agaricomycetes</taxon>
        <taxon>Agaricomycetidae</taxon>
        <taxon>Agaricales</taxon>
        <taxon>Marasmiineae</taxon>
        <taxon>Physalacriaceae</taxon>
        <taxon>Guyanagaster</taxon>
    </lineage>
</organism>
<proteinExistence type="predicted"/>
<sequence>MPELDLPSLRILYRFAQFHERRMSVIRSAFLDMLDRVQVRCTVYFKGPPCDMHDIWDDTPQFHHPLPRKSYLLHYGATLLRAMLLSPTMETLTSTDVDARESARTIAMMCPNCAQDDLDVIFDEAIPNDVLAKVYKTLDERFSDVL</sequence>
<gene>
    <name evidence="1" type="ORF">BT62DRAFT_932728</name>
</gene>
<dbReference type="RefSeq" id="XP_043039090.1">
    <property type="nucleotide sequence ID" value="XM_043186408.1"/>
</dbReference>
<accession>A0A9P7VSD2</accession>
<evidence type="ECO:0000313" key="1">
    <source>
        <dbReference type="EMBL" id="KAG7445590.1"/>
    </source>
</evidence>
<dbReference type="GeneID" id="66108705"/>
<reference evidence="1" key="1">
    <citation type="submission" date="2020-11" db="EMBL/GenBank/DDBJ databases">
        <title>Adaptations for nitrogen fixation in a non-lichenized fungal sporocarp promotes dispersal by wood-feeding termites.</title>
        <authorList>
            <consortium name="DOE Joint Genome Institute"/>
            <person name="Koch R.A."/>
            <person name="Yoon G."/>
            <person name="Arayal U."/>
            <person name="Lail K."/>
            <person name="Amirebrahimi M."/>
            <person name="Labutti K."/>
            <person name="Lipzen A."/>
            <person name="Riley R."/>
            <person name="Barry K."/>
            <person name="Henrissat B."/>
            <person name="Grigoriev I.V."/>
            <person name="Herr J.R."/>
            <person name="Aime M.C."/>
        </authorList>
    </citation>
    <scope>NUCLEOTIDE SEQUENCE</scope>
    <source>
        <strain evidence="1">MCA 3950</strain>
    </source>
</reference>
<evidence type="ECO:0000313" key="2">
    <source>
        <dbReference type="Proteomes" id="UP000812287"/>
    </source>
</evidence>
<dbReference type="Proteomes" id="UP000812287">
    <property type="component" value="Unassembled WGS sequence"/>
</dbReference>
<dbReference type="EMBL" id="MU250536">
    <property type="protein sequence ID" value="KAG7445590.1"/>
    <property type="molecule type" value="Genomic_DNA"/>
</dbReference>
<name>A0A9P7VSD2_9AGAR</name>